<sequence length="995" mass="111564">LKIMEDEELMPVIKRKRTESNDLDFLIDSEVSSAQSSTVSHNVKLFVLTENPSEPCLMLKWPEKVIMLDCPLNDLQLLSMTPVLLLKSSELINFDFNDAVSGLPTSKFTDVNAADIILVSNFNSALALPFITERSEFQGTVYATEPTVEFARCLMLDMVTYFERAKSATHRKLTSAPFYTFEDVENCLSKVNIVNYNETVICPGFGHLIPTASGLSIGGCNWVIETCKEKIVYLSSFTCVSTHAKAMAVDKFDNATAIVVGSLNQYPKKNPATVMDEFCTVVANTIATGGNVLIPSSPCGVTFDLIEYLFARVLSRSPLPNCQVIFISETADTCFAFGNICGEWLCDSKKCRVFQPQEPFVHGSFFFLKSCKLMSRFACISTACSWWTCETDEINKRSPYIVFASHPSLRVGDAVQFLLLMKDNEKNTIILTDPEFSPNEVLFPYKPISMKVAFCPIDVRMNTVEAVSLLSSLQPKALCLPIQEKNTVENFCNTSEIVVRFRRSNTRYYSTSNICPIPPDHRLVKIKLDPKLASAVTLIDLGCGKSIGRVAGRLILKEIGYYVESDENIEKTVYKNATLTCPSLKVAEQLLQKIDFRASDPSLANSNVEVAYENENAKFSMTKSVTRIFAKLDDLDTIEKLQDVSVEKNLKHYDVIWEDRDVRFDVDSKQLKLRNGEFIVDKSHGIEDTKGNRGQKGTLIVTNLRIIWLSHASSKINLTIGFNSITAIRTRSTLSKLVGKTESLYVLTKPGSTRFEFIFSIINQANAKLFASILIVFRAYETSTSYREVKMRTPIIVRETLKLLPLEEQCKRVEGTWNLYSDEGDLGVLIMTNVRVVWFATVNESMNISIPYLHIKSCRIKNSKFGLALVIETSVQSGSNIFGFRIDPQDRLEEVCRQIISLHSMFQVNPVFGVEVVRSQRIVQDDNETITIGLSTEDDIEIDSTGRADSLTAYFACGDPHRKSGEPVYNEELGVAIEALKEGFTLNDLWEIDAD</sequence>
<feature type="domain" description="BBSome complex member BBS5 PH" evidence="8">
    <location>
        <begin position="807"/>
        <end position="861"/>
    </location>
</feature>
<dbReference type="STRING" id="6334.A0A0V1B920"/>
<dbReference type="GO" id="GO:0034464">
    <property type="term" value="C:BBSome"/>
    <property type="evidence" value="ECO:0007669"/>
    <property type="project" value="InterPro"/>
</dbReference>
<dbReference type="Pfam" id="PF16661">
    <property type="entry name" value="Lactamase_B_6"/>
    <property type="match status" value="1"/>
</dbReference>
<evidence type="ECO:0000313" key="10">
    <source>
        <dbReference type="EMBL" id="KRY33479.1"/>
    </source>
</evidence>
<dbReference type="PANTHER" id="PTHR21351">
    <property type="entry name" value="BARDET-BIEDL SYNDROME PROTEIN 5"/>
    <property type="match status" value="1"/>
</dbReference>
<keyword evidence="11" id="KW-1185">Reference proteome</keyword>
<dbReference type="InParanoid" id="A0A0V1B920"/>
<dbReference type="AlphaFoldDB" id="A0A0V1B920"/>
<gene>
    <name evidence="10" type="primary">bbs5</name>
    <name evidence="10" type="ORF">T01_9339</name>
</gene>
<dbReference type="GO" id="GO:0060271">
    <property type="term" value="P:cilium assembly"/>
    <property type="evidence" value="ECO:0007669"/>
    <property type="project" value="TreeGrafter"/>
</dbReference>
<dbReference type="eggNOG" id="KOG1138">
    <property type="taxonomic scope" value="Eukaryota"/>
</dbReference>
<evidence type="ECO:0000256" key="2">
    <source>
        <dbReference type="ARBA" id="ARBA00004245"/>
    </source>
</evidence>
<evidence type="ECO:0000256" key="1">
    <source>
        <dbReference type="ARBA" id="ARBA00004138"/>
    </source>
</evidence>
<dbReference type="Gene3D" id="3.40.50.10890">
    <property type="match status" value="1"/>
</dbReference>
<comment type="subcellular location">
    <subcellularLocation>
        <location evidence="1">Cell projection</location>
        <location evidence="1">Cilium</location>
    </subcellularLocation>
    <subcellularLocation>
        <location evidence="2">Cytoplasm</location>
        <location evidence="2">Cytoskeleton</location>
    </subcellularLocation>
</comment>
<dbReference type="SUPFAM" id="SSF56281">
    <property type="entry name" value="Metallo-hydrolase/oxidoreductase"/>
    <property type="match status" value="1"/>
</dbReference>
<evidence type="ECO:0000256" key="7">
    <source>
        <dbReference type="ARBA" id="ARBA00023273"/>
    </source>
</evidence>
<keyword evidence="4" id="KW-0963">Cytoplasm</keyword>
<evidence type="ECO:0000259" key="9">
    <source>
        <dbReference type="SMART" id="SM01027"/>
    </source>
</evidence>
<dbReference type="InterPro" id="IPR001279">
    <property type="entry name" value="Metallo-B-lactamas"/>
</dbReference>
<evidence type="ECO:0000256" key="3">
    <source>
        <dbReference type="ARBA" id="ARBA00005822"/>
    </source>
</evidence>
<evidence type="ECO:0000256" key="5">
    <source>
        <dbReference type="ARBA" id="ARBA00023069"/>
    </source>
</evidence>
<keyword evidence="5" id="KW-0969">Cilium</keyword>
<dbReference type="Proteomes" id="UP000054776">
    <property type="component" value="Unassembled WGS sequence"/>
</dbReference>
<evidence type="ECO:0000259" key="8">
    <source>
        <dbReference type="SMART" id="SM00683"/>
    </source>
</evidence>
<keyword evidence="6" id="KW-0206">Cytoskeleton</keyword>
<dbReference type="SMART" id="SM01027">
    <property type="entry name" value="Beta-Casp"/>
    <property type="match status" value="1"/>
</dbReference>
<proteinExistence type="inferred from homology"/>
<dbReference type="GO" id="GO:0036064">
    <property type="term" value="C:ciliary basal body"/>
    <property type="evidence" value="ECO:0007669"/>
    <property type="project" value="TreeGrafter"/>
</dbReference>
<comment type="similarity">
    <text evidence="3">Belongs to the BBS5 family.</text>
</comment>
<feature type="non-terminal residue" evidence="10">
    <location>
        <position position="1"/>
    </location>
</feature>
<dbReference type="Pfam" id="PF07289">
    <property type="entry name" value="BBL5"/>
    <property type="match status" value="1"/>
</dbReference>
<comment type="caution">
    <text evidence="10">The sequence shown here is derived from an EMBL/GenBank/DDBJ whole genome shotgun (WGS) entry which is preliminary data.</text>
</comment>
<dbReference type="InterPro" id="IPR006606">
    <property type="entry name" value="BBL5"/>
</dbReference>
<evidence type="ECO:0000313" key="11">
    <source>
        <dbReference type="Proteomes" id="UP000054776"/>
    </source>
</evidence>
<dbReference type="GO" id="GO:0032266">
    <property type="term" value="F:phosphatidylinositol-3-phosphate binding"/>
    <property type="evidence" value="ECO:0007669"/>
    <property type="project" value="TreeGrafter"/>
</dbReference>
<dbReference type="Gene3D" id="3.60.15.10">
    <property type="entry name" value="Ribonuclease Z/Hydroxyacylglutathione hydrolase-like"/>
    <property type="match status" value="1"/>
</dbReference>
<dbReference type="SMART" id="SM00683">
    <property type="entry name" value="DM16"/>
    <property type="match status" value="2"/>
</dbReference>
<name>A0A0V1B920_TRISP</name>
<feature type="domain" description="Beta-Casp" evidence="9">
    <location>
        <begin position="302"/>
        <end position="442"/>
    </location>
</feature>
<accession>A0A0V1B920</accession>
<keyword evidence="7" id="KW-0966">Cell projection</keyword>
<evidence type="ECO:0000256" key="4">
    <source>
        <dbReference type="ARBA" id="ARBA00022490"/>
    </source>
</evidence>
<feature type="domain" description="BBSome complex member BBS5 PH" evidence="8">
    <location>
        <begin position="677"/>
        <end position="731"/>
    </location>
</feature>
<reference evidence="10 11" key="1">
    <citation type="submission" date="2015-01" db="EMBL/GenBank/DDBJ databases">
        <title>Evolution of Trichinella species and genotypes.</title>
        <authorList>
            <person name="Korhonen P.K."/>
            <person name="Edoardo P."/>
            <person name="Giuseppe L.R."/>
            <person name="Gasser R.B."/>
        </authorList>
    </citation>
    <scope>NUCLEOTIDE SEQUENCE [LARGE SCALE GENOMIC DNA]</scope>
    <source>
        <strain evidence="10">ISS3</strain>
    </source>
</reference>
<dbReference type="InterPro" id="IPR014003">
    <property type="entry name" value="BBS5_PH"/>
</dbReference>
<dbReference type="InterPro" id="IPR022712">
    <property type="entry name" value="Beta_Casp"/>
</dbReference>
<evidence type="ECO:0000256" key="6">
    <source>
        <dbReference type="ARBA" id="ARBA00023212"/>
    </source>
</evidence>
<dbReference type="InterPro" id="IPR036866">
    <property type="entry name" value="RibonucZ/Hydroxyglut_hydro"/>
</dbReference>
<dbReference type="PANTHER" id="PTHR21351:SF0">
    <property type="entry name" value="BARDET-BIEDL SYNDROME 5 PROTEIN"/>
    <property type="match status" value="1"/>
</dbReference>
<protein>
    <submittedName>
        <fullName evidence="10">Bardet-Biedl syndrome 5-like protein</fullName>
    </submittedName>
</protein>
<organism evidence="10 11">
    <name type="scientific">Trichinella spiralis</name>
    <name type="common">Trichina worm</name>
    <dbReference type="NCBI Taxonomy" id="6334"/>
    <lineage>
        <taxon>Eukaryota</taxon>
        <taxon>Metazoa</taxon>
        <taxon>Ecdysozoa</taxon>
        <taxon>Nematoda</taxon>
        <taxon>Enoplea</taxon>
        <taxon>Dorylaimia</taxon>
        <taxon>Trichinellida</taxon>
        <taxon>Trichinellidae</taxon>
        <taxon>Trichinella</taxon>
    </lineage>
</organism>
<dbReference type="EMBL" id="JYDH01000081">
    <property type="protein sequence ID" value="KRY33479.1"/>
    <property type="molecule type" value="Genomic_DNA"/>
</dbReference>
<dbReference type="OrthoDB" id="10261999at2759"/>